<protein>
    <submittedName>
        <fullName evidence="2">Uncharacterized protein</fullName>
    </submittedName>
</protein>
<name>A0AA97P0E4_PYRO3</name>
<dbReference type="AlphaFoldDB" id="A0AA97P0E4"/>
<organism evidence="2">
    <name type="scientific">Pyricularia oryzae (strain Y34)</name>
    <name type="common">Rice blast fungus</name>
    <name type="synonym">Magnaporthe oryzae</name>
    <dbReference type="NCBI Taxonomy" id="1143189"/>
    <lineage>
        <taxon>Eukaryota</taxon>
        <taxon>Fungi</taxon>
        <taxon>Dikarya</taxon>
        <taxon>Ascomycota</taxon>
        <taxon>Pezizomycotina</taxon>
        <taxon>Sordariomycetes</taxon>
        <taxon>Sordariomycetidae</taxon>
        <taxon>Magnaporthales</taxon>
        <taxon>Pyriculariaceae</taxon>
        <taxon>Pyricularia</taxon>
    </lineage>
</organism>
<feature type="region of interest" description="Disordered" evidence="1">
    <location>
        <begin position="1"/>
        <end position="31"/>
    </location>
</feature>
<dbReference type="EMBL" id="JH793727">
    <property type="protein sequence ID" value="ELQ39645.1"/>
    <property type="molecule type" value="Genomic_DNA"/>
</dbReference>
<gene>
    <name evidence="2" type="ORF">OOU_Y34scaffold00491g17</name>
</gene>
<sequence>MAAWNAPARNTSTERVQQQHQATQAALDETN</sequence>
<feature type="compositionally biased region" description="Polar residues" evidence="1">
    <location>
        <begin position="8"/>
        <end position="24"/>
    </location>
</feature>
<reference evidence="2" key="1">
    <citation type="journal article" date="2012" name="PLoS Genet.">
        <title>Comparative analysis of the genomes of two field isolates of the rice blast fungus Magnaporthe oryzae.</title>
        <authorList>
            <person name="Xue M."/>
            <person name="Yang J."/>
            <person name="Li Z."/>
            <person name="Hu S."/>
            <person name="Yao N."/>
            <person name="Dean R.A."/>
            <person name="Zhao W."/>
            <person name="Shen M."/>
            <person name="Zhang H."/>
            <person name="Li C."/>
            <person name="Liu L."/>
            <person name="Cao L."/>
            <person name="Xu X."/>
            <person name="Xing Y."/>
            <person name="Hsiang T."/>
            <person name="Zhang Z."/>
            <person name="Xu J.R."/>
            <person name="Peng Y.L."/>
        </authorList>
    </citation>
    <scope>NUCLEOTIDE SEQUENCE</scope>
    <source>
        <strain evidence="2">Y34</strain>
    </source>
</reference>
<evidence type="ECO:0000256" key="1">
    <source>
        <dbReference type="SAM" id="MobiDB-lite"/>
    </source>
</evidence>
<proteinExistence type="predicted"/>
<accession>A0AA97P0E4</accession>
<dbReference type="Proteomes" id="UP000011086">
    <property type="component" value="Unassembled WGS sequence"/>
</dbReference>
<evidence type="ECO:0000313" key="2">
    <source>
        <dbReference type="EMBL" id="ELQ39645.1"/>
    </source>
</evidence>